<proteinExistence type="predicted"/>
<dbReference type="STRING" id="81569.RUM4293_04291"/>
<accession>A0A0P1EFZ4</accession>
<name>A0A0P1EFZ4_9RHOB</name>
<organism evidence="1 2">
    <name type="scientific">Ruegeria atlantica</name>
    <dbReference type="NCBI Taxonomy" id="81569"/>
    <lineage>
        <taxon>Bacteria</taxon>
        <taxon>Pseudomonadati</taxon>
        <taxon>Pseudomonadota</taxon>
        <taxon>Alphaproteobacteria</taxon>
        <taxon>Rhodobacterales</taxon>
        <taxon>Roseobacteraceae</taxon>
        <taxon>Ruegeria</taxon>
    </lineage>
</organism>
<gene>
    <name evidence="1" type="ORF">RUA4292_03087</name>
</gene>
<reference evidence="1 2" key="1">
    <citation type="submission" date="2015-09" db="EMBL/GenBank/DDBJ databases">
        <authorList>
            <consortium name="Swine Surveillance"/>
        </authorList>
    </citation>
    <scope>NUCLEOTIDE SEQUENCE [LARGE SCALE GENOMIC DNA]</scope>
    <source>
        <strain evidence="1 2">CECT 4292</strain>
    </source>
</reference>
<dbReference type="EMBL" id="CYPU01000049">
    <property type="protein sequence ID" value="CUH48897.1"/>
    <property type="molecule type" value="Genomic_DNA"/>
</dbReference>
<sequence length="53" mass="5688">MSRSSLNMAGFILLGIALNTAAVSLAFFASPEAVRSPPPDNYNSLLLEMFANR</sequence>
<evidence type="ECO:0000313" key="1">
    <source>
        <dbReference type="EMBL" id="CUH48897.1"/>
    </source>
</evidence>
<dbReference type="Proteomes" id="UP000050783">
    <property type="component" value="Unassembled WGS sequence"/>
</dbReference>
<protein>
    <submittedName>
        <fullName evidence="1">Uncharacterized protein</fullName>
    </submittedName>
</protein>
<dbReference type="AlphaFoldDB" id="A0A0P1EFZ4"/>
<evidence type="ECO:0000313" key="2">
    <source>
        <dbReference type="Proteomes" id="UP000050783"/>
    </source>
</evidence>